<dbReference type="OrthoDB" id="9763822at2"/>
<feature type="chain" id="PRO_5032525273" evidence="2">
    <location>
        <begin position="27"/>
        <end position="480"/>
    </location>
</feature>
<evidence type="ECO:0000313" key="4">
    <source>
        <dbReference type="Proteomes" id="UP000028411"/>
    </source>
</evidence>
<gene>
    <name evidence="3" type="ORF">BV95_03686</name>
</gene>
<dbReference type="eggNOG" id="COG3203">
    <property type="taxonomic scope" value="Bacteria"/>
</dbReference>
<dbReference type="InterPro" id="IPR045748">
    <property type="entry name" value="DcaP"/>
</dbReference>
<dbReference type="SUPFAM" id="SSF56935">
    <property type="entry name" value="Porins"/>
    <property type="match status" value="1"/>
</dbReference>
<evidence type="ECO:0000256" key="2">
    <source>
        <dbReference type="SAM" id="SignalP"/>
    </source>
</evidence>
<evidence type="ECO:0000256" key="1">
    <source>
        <dbReference type="SAM" id="Coils"/>
    </source>
</evidence>
<dbReference type="AlphaFoldDB" id="A0A081RA42"/>
<dbReference type="Proteomes" id="UP000028411">
    <property type="component" value="Unassembled WGS sequence"/>
</dbReference>
<feature type="coiled-coil region" evidence="1">
    <location>
        <begin position="31"/>
        <end position="58"/>
    </location>
</feature>
<keyword evidence="1" id="KW-0175">Coiled coil</keyword>
<dbReference type="PATRIC" id="fig|46429.4.peg.3672"/>
<comment type="caution">
    <text evidence="3">The sequence shown here is derived from an EMBL/GenBank/DDBJ whole genome shotgun (WGS) entry which is preliminary data.</text>
</comment>
<feature type="signal peptide" evidence="2">
    <location>
        <begin position="1"/>
        <end position="26"/>
    </location>
</feature>
<reference evidence="3 4" key="1">
    <citation type="submission" date="2014-02" db="EMBL/GenBank/DDBJ databases">
        <title>Whole genome sequence of Sphingobium chlorophenolicum NBRC 16172.</title>
        <authorList>
            <person name="Gan H.M."/>
            <person name="Gan H.Y."/>
            <person name="Chew T.H."/>
            <person name="Savka M.A."/>
        </authorList>
    </citation>
    <scope>NUCLEOTIDE SEQUENCE [LARGE SCALE GENOMIC DNA]</scope>
    <source>
        <strain evidence="3 4">NBRC 16172</strain>
    </source>
</reference>
<dbReference type="RefSeq" id="WP_037455354.1">
    <property type="nucleotide sequence ID" value="NZ_JFHR01000053.1"/>
</dbReference>
<protein>
    <submittedName>
        <fullName evidence="3">Uncharacterized protein</fullName>
    </submittedName>
</protein>
<evidence type="ECO:0000313" key="3">
    <source>
        <dbReference type="EMBL" id="KEQ52065.1"/>
    </source>
</evidence>
<accession>A0A081RA42</accession>
<dbReference type="EMBL" id="JFHR01000053">
    <property type="protein sequence ID" value="KEQ52065.1"/>
    <property type="molecule type" value="Genomic_DNA"/>
</dbReference>
<sequence length="480" mass="52225">MPKQIRPLLRVLLGATALAAPQLVHAQSGKEADLAARLERLESEVTQLRTELAAARSRQDETAATAATAVRKSDETSAQVTRLADNTPKLGFRSGNTTVVLSGYVKLLASNARYSGGDDPSNTLGRDLYLPQSIPVFNPANPTSPTHVTDFSAKQTRFWVDATSKLGKHALKAYIEFDFQAAPGTPQALGQGTQRTTNAYDLAMRRAFIQLDRWTFGQDFTNFSNPAVFPESTDYVGGVDGLIFVRQPMVRYSLPLSHGLTLHLAAENPETASATAGAPALIENGEDHAPDMTGRLEYAGGFGFLDFALLGRQLRVDNAKTGAAHIVDSRLGWGVSASGKIFLDDKHGSDIRFQATYGEGIGRYLGLNFGPDAVLQTNGQLAGVRNLALFGAGRYALNDQWRVNLIASYQRIFYADTLDPATTAGIAMFNRQAWSVAGNLFYSPLKNVDLGIEYRHGERRLVNHLNGHVDRFDVAAKYNF</sequence>
<proteinExistence type="predicted"/>
<dbReference type="Pfam" id="PF19577">
    <property type="entry name" value="DcaP"/>
    <property type="match status" value="1"/>
</dbReference>
<organism evidence="3 4">
    <name type="scientific">Sphingobium chlorophenolicum</name>
    <dbReference type="NCBI Taxonomy" id="46429"/>
    <lineage>
        <taxon>Bacteria</taxon>
        <taxon>Pseudomonadati</taxon>
        <taxon>Pseudomonadota</taxon>
        <taxon>Alphaproteobacteria</taxon>
        <taxon>Sphingomonadales</taxon>
        <taxon>Sphingomonadaceae</taxon>
        <taxon>Sphingobium</taxon>
    </lineage>
</organism>
<keyword evidence="2" id="KW-0732">Signal</keyword>
<name>A0A081RA42_SPHCR</name>